<accession>A0ACC6P5S6</accession>
<gene>
    <name evidence="1" type="ORF">RV045_14265</name>
</gene>
<feature type="non-terminal residue" evidence="1">
    <location>
        <position position="1"/>
    </location>
</feature>
<comment type="caution">
    <text evidence="1">The sequence shown here is derived from an EMBL/GenBank/DDBJ whole genome shotgun (WGS) entry which is preliminary data.</text>
</comment>
<protein>
    <submittedName>
        <fullName evidence="1">Uncharacterized protein</fullName>
    </submittedName>
</protein>
<evidence type="ECO:0000313" key="1">
    <source>
        <dbReference type="EMBL" id="MEJ7139581.1"/>
    </source>
</evidence>
<dbReference type="Proteomes" id="UP001364695">
    <property type="component" value="Unassembled WGS sequence"/>
</dbReference>
<name>A0ACC6P5S6_9BURK</name>
<dbReference type="EMBL" id="JAWDIE010000042">
    <property type="protein sequence ID" value="MEJ7139581.1"/>
    <property type="molecule type" value="Genomic_DNA"/>
</dbReference>
<sequence>AMAAVKTSDALDAANYEGSGIDGLVKYTFEGSLHGFSSSVSISIEAQKFELHILEKDEPARQS</sequence>
<proteinExistence type="predicted"/>
<reference evidence="1" key="1">
    <citation type="submission" date="2023-10" db="EMBL/GenBank/DDBJ databases">
        <title>Amphibacter perezi, gen. nov., sp. nov. a novel taxa of the family Comamonadaceae, class Betaproteobacteria isolated from the skin microbiota of Pelophylax perezi from different populations.</title>
        <authorList>
            <person name="Costa S."/>
            <person name="Proenca D.N."/>
            <person name="Lopes I."/>
            <person name="Morais P.V."/>
        </authorList>
    </citation>
    <scope>NUCLEOTIDE SEQUENCE</scope>
    <source>
        <strain evidence="1">SL12-8</strain>
    </source>
</reference>
<organism evidence="1 2">
    <name type="scientific">Amphibiibacter pelophylacis</name>
    <dbReference type="NCBI Taxonomy" id="1799477"/>
    <lineage>
        <taxon>Bacteria</taxon>
        <taxon>Pseudomonadati</taxon>
        <taxon>Pseudomonadota</taxon>
        <taxon>Betaproteobacteria</taxon>
        <taxon>Burkholderiales</taxon>
        <taxon>Sphaerotilaceae</taxon>
        <taxon>Amphibiibacter</taxon>
    </lineage>
</organism>
<evidence type="ECO:0000313" key="2">
    <source>
        <dbReference type="Proteomes" id="UP001364695"/>
    </source>
</evidence>
<keyword evidence="2" id="KW-1185">Reference proteome</keyword>